<evidence type="ECO:0000256" key="8">
    <source>
        <dbReference type="RuleBase" id="RU003827"/>
    </source>
</evidence>
<dbReference type="EnsemblMetazoa" id="XM_038197168.1">
    <property type="protein sequence ID" value="XP_038053096.1"/>
    <property type="gene ID" value="LOC119725670"/>
</dbReference>
<name>A0A913ZPV6_PATMI</name>
<keyword evidence="6 9" id="KW-0472">Membrane</keyword>
<dbReference type="Gene3D" id="2.60.120.680">
    <property type="entry name" value="GOLD domain"/>
    <property type="match status" value="1"/>
</dbReference>
<dbReference type="PANTHER" id="PTHR22811">
    <property type="entry name" value="TRANSMEMBRANE EMP24 DOMAIN-CONTAINING PROTEIN"/>
    <property type="match status" value="1"/>
</dbReference>
<dbReference type="PROSITE" id="PS50866">
    <property type="entry name" value="GOLD"/>
    <property type="match status" value="1"/>
</dbReference>
<evidence type="ECO:0000256" key="4">
    <source>
        <dbReference type="ARBA" id="ARBA00022729"/>
    </source>
</evidence>
<feature type="signal peptide" evidence="10">
    <location>
        <begin position="1"/>
        <end position="26"/>
    </location>
</feature>
<sequence>MIEFSPKMLQYFVAVFLISILGTCWCIEHDLTVVVPAGRRECFHQRIKEQKTLDFEFQVIEGGDMDINFILRSPTNKALATEARKQEGIYTFGTHETGDYLFCFDNSFSRMTEKLVYFDLALDYDDEDEELRKPPWMDLMTGTGGGTDTMEVRLEEIQTSLGIVRDNLHKSVQTQRLLRNVEFRDRYLAERNYERVSFWSILTTVVMMSTFVIQVIMIRSLFGSRTGGKTETKT</sequence>
<dbReference type="OrthoDB" id="5976732at2759"/>
<evidence type="ECO:0000256" key="1">
    <source>
        <dbReference type="ARBA" id="ARBA00004479"/>
    </source>
</evidence>
<evidence type="ECO:0000256" key="5">
    <source>
        <dbReference type="ARBA" id="ARBA00022989"/>
    </source>
</evidence>
<dbReference type="RefSeq" id="XP_038053096.1">
    <property type="nucleotide sequence ID" value="XM_038197168.1"/>
</dbReference>
<comment type="similarity">
    <text evidence="2 8">Belongs to the EMP24/GP25L family.</text>
</comment>
<feature type="chain" id="PRO_5036895135" description="GOLD domain-containing protein" evidence="10">
    <location>
        <begin position="27"/>
        <end position="234"/>
    </location>
</feature>
<dbReference type="InterPro" id="IPR036598">
    <property type="entry name" value="GOLD_dom_sf"/>
</dbReference>
<feature type="transmembrane region" description="Helical" evidence="9">
    <location>
        <begin position="196"/>
        <end position="218"/>
    </location>
</feature>
<dbReference type="SMART" id="SM01190">
    <property type="entry name" value="EMP24_GP25L"/>
    <property type="match status" value="1"/>
</dbReference>
<evidence type="ECO:0000256" key="6">
    <source>
        <dbReference type="ARBA" id="ARBA00023136"/>
    </source>
</evidence>
<keyword evidence="4 10" id="KW-0732">Signal</keyword>
<dbReference type="GeneID" id="119725670"/>
<dbReference type="OMA" id="GQDQEDW"/>
<evidence type="ECO:0000256" key="9">
    <source>
        <dbReference type="SAM" id="Phobius"/>
    </source>
</evidence>
<reference evidence="12" key="1">
    <citation type="submission" date="2022-11" db="UniProtKB">
        <authorList>
            <consortium name="EnsemblMetazoa"/>
        </authorList>
    </citation>
    <scope>IDENTIFICATION</scope>
</reference>
<evidence type="ECO:0000256" key="3">
    <source>
        <dbReference type="ARBA" id="ARBA00022692"/>
    </source>
</evidence>
<evidence type="ECO:0000313" key="12">
    <source>
        <dbReference type="EnsemblMetazoa" id="XP_038053096.1"/>
    </source>
</evidence>
<evidence type="ECO:0000256" key="2">
    <source>
        <dbReference type="ARBA" id="ARBA00007104"/>
    </source>
</evidence>
<evidence type="ECO:0000259" key="11">
    <source>
        <dbReference type="PROSITE" id="PS50866"/>
    </source>
</evidence>
<comment type="subcellular location">
    <subcellularLocation>
        <location evidence="7">Endomembrane system</location>
        <topology evidence="7">Single-pass membrane protein</topology>
    </subcellularLocation>
    <subcellularLocation>
        <location evidence="1 8">Membrane</location>
        <topology evidence="1 8">Single-pass type I membrane protein</topology>
    </subcellularLocation>
</comment>
<dbReference type="GO" id="GO:0012505">
    <property type="term" value="C:endomembrane system"/>
    <property type="evidence" value="ECO:0007669"/>
    <property type="project" value="UniProtKB-SubCell"/>
</dbReference>
<evidence type="ECO:0000256" key="10">
    <source>
        <dbReference type="SAM" id="SignalP"/>
    </source>
</evidence>
<protein>
    <recommendedName>
        <fullName evidence="11">GOLD domain-containing protein</fullName>
    </recommendedName>
</protein>
<organism evidence="12 13">
    <name type="scientific">Patiria miniata</name>
    <name type="common">Bat star</name>
    <name type="synonym">Asterina miniata</name>
    <dbReference type="NCBI Taxonomy" id="46514"/>
    <lineage>
        <taxon>Eukaryota</taxon>
        <taxon>Metazoa</taxon>
        <taxon>Echinodermata</taxon>
        <taxon>Eleutherozoa</taxon>
        <taxon>Asterozoa</taxon>
        <taxon>Asteroidea</taxon>
        <taxon>Valvatacea</taxon>
        <taxon>Valvatida</taxon>
        <taxon>Asterinidae</taxon>
        <taxon>Patiria</taxon>
    </lineage>
</organism>
<accession>A0A913ZPV6</accession>
<keyword evidence="5 9" id="KW-1133">Transmembrane helix</keyword>
<dbReference type="SUPFAM" id="SSF101576">
    <property type="entry name" value="Supernatant protein factor (SPF), C-terminal domain"/>
    <property type="match status" value="1"/>
</dbReference>
<proteinExistence type="inferred from homology"/>
<evidence type="ECO:0000256" key="7">
    <source>
        <dbReference type="ARBA" id="ARBA00037847"/>
    </source>
</evidence>
<dbReference type="InterPro" id="IPR009038">
    <property type="entry name" value="GOLD_dom"/>
</dbReference>
<keyword evidence="13" id="KW-1185">Reference proteome</keyword>
<dbReference type="Pfam" id="PF01105">
    <property type="entry name" value="EMP24_GP25L"/>
    <property type="match status" value="1"/>
</dbReference>
<dbReference type="GO" id="GO:0016020">
    <property type="term" value="C:membrane"/>
    <property type="evidence" value="ECO:0007669"/>
    <property type="project" value="UniProtKB-SubCell"/>
</dbReference>
<feature type="domain" description="GOLD" evidence="11">
    <location>
        <begin position="40"/>
        <end position="122"/>
    </location>
</feature>
<keyword evidence="3 8" id="KW-0812">Transmembrane</keyword>
<dbReference type="InterPro" id="IPR015720">
    <property type="entry name" value="Emp24-like"/>
</dbReference>
<dbReference type="AlphaFoldDB" id="A0A913ZPV6"/>
<evidence type="ECO:0000313" key="13">
    <source>
        <dbReference type="Proteomes" id="UP000887568"/>
    </source>
</evidence>
<dbReference type="Proteomes" id="UP000887568">
    <property type="component" value="Unplaced"/>
</dbReference>